<dbReference type="Proteomes" id="UP000076420">
    <property type="component" value="Unassembled WGS sequence"/>
</dbReference>
<dbReference type="EnsemblMetazoa" id="BGLB036996-RA">
    <property type="protein sequence ID" value="BGLB036996-PA"/>
    <property type="gene ID" value="BGLB036996"/>
</dbReference>
<accession>A0A2C9M043</accession>
<dbReference type="VEuPathDB" id="VectorBase:BGLAX_052694"/>
<dbReference type="InterPro" id="IPR036116">
    <property type="entry name" value="FN3_sf"/>
</dbReference>
<protein>
    <recommendedName>
        <fullName evidence="2">Fibronectin type-III domain-containing protein</fullName>
    </recommendedName>
</protein>
<dbReference type="KEGG" id="bgt:106071228"/>
<dbReference type="STRING" id="6526.A0A2C9M043"/>
<evidence type="ECO:0000313" key="4">
    <source>
        <dbReference type="Proteomes" id="UP000076420"/>
    </source>
</evidence>
<dbReference type="PROSITE" id="PS50853">
    <property type="entry name" value="FN3"/>
    <property type="match status" value="2"/>
</dbReference>
<keyword evidence="1" id="KW-0677">Repeat</keyword>
<dbReference type="AlphaFoldDB" id="A0A2C9M043"/>
<dbReference type="PANTHER" id="PTHR46708">
    <property type="entry name" value="TENASCIN"/>
    <property type="match status" value="1"/>
</dbReference>
<name>A0A2C9M043_BIOGL</name>
<dbReference type="VEuPathDB" id="VectorBase:BGLB036996"/>
<feature type="domain" description="Fibronectin type-III" evidence="2">
    <location>
        <begin position="240"/>
        <end position="324"/>
    </location>
</feature>
<evidence type="ECO:0000313" key="3">
    <source>
        <dbReference type="EnsemblMetazoa" id="BGLB036996-PA"/>
    </source>
</evidence>
<dbReference type="PANTHER" id="PTHR46708:SF11">
    <property type="entry name" value="RECEPTOR-TYPE TYROSINE-PROTEIN PHOSPHATASE ETA-LIKE"/>
    <property type="match status" value="1"/>
</dbReference>
<dbReference type="Gene3D" id="2.60.40.10">
    <property type="entry name" value="Immunoglobulins"/>
    <property type="match status" value="2"/>
</dbReference>
<evidence type="ECO:0000259" key="2">
    <source>
        <dbReference type="PROSITE" id="PS50853"/>
    </source>
</evidence>
<dbReference type="CDD" id="cd00063">
    <property type="entry name" value="FN3"/>
    <property type="match status" value="2"/>
</dbReference>
<dbReference type="SMART" id="SM00060">
    <property type="entry name" value="FN3"/>
    <property type="match status" value="3"/>
</dbReference>
<evidence type="ECO:0000256" key="1">
    <source>
        <dbReference type="ARBA" id="ARBA00022737"/>
    </source>
</evidence>
<organism evidence="3 4">
    <name type="scientific">Biomphalaria glabrata</name>
    <name type="common">Bloodfluke planorb</name>
    <name type="synonym">Freshwater snail</name>
    <dbReference type="NCBI Taxonomy" id="6526"/>
    <lineage>
        <taxon>Eukaryota</taxon>
        <taxon>Metazoa</taxon>
        <taxon>Spiralia</taxon>
        <taxon>Lophotrochozoa</taxon>
        <taxon>Mollusca</taxon>
        <taxon>Gastropoda</taxon>
        <taxon>Heterobranchia</taxon>
        <taxon>Euthyneura</taxon>
        <taxon>Panpulmonata</taxon>
        <taxon>Hygrophila</taxon>
        <taxon>Lymnaeoidea</taxon>
        <taxon>Planorbidae</taxon>
        <taxon>Biomphalaria</taxon>
    </lineage>
</organism>
<sequence length="324" mass="35273">MVTTNDIWTSAYHGQSCTPNNTTQPCDSSLQCNSSESKCLCSSSQYWSNGCYALDDIKVKNVTYTVTTNAINLTWTFNGPGPTVTFQIRYGSVSINASSAGGSISGLIPGTKNNFIIASIPPSNEHFKYNEAIVTTGDIWTNPSQPGSIDKVVQLPNISISAYSIHFNEPSGNVSKYQLIIKNKTGSDIYNNESRTNTVIISGLTPGQSYNYTLYAINEIGKPSESRIGSFSTSATESGPISNDNLFDLKPTNVTLTWQTPGNPNGKINGYIVEVFSNNTCVFAHKINCSDCVSVIFVLNLNNKYFFCVFFLNSHVITESALIQ</sequence>
<dbReference type="Pfam" id="PF00041">
    <property type="entry name" value="fn3"/>
    <property type="match status" value="1"/>
</dbReference>
<gene>
    <name evidence="3" type="primary">106071228</name>
</gene>
<proteinExistence type="predicted"/>
<reference evidence="3" key="1">
    <citation type="submission" date="2020-05" db="UniProtKB">
        <authorList>
            <consortium name="EnsemblMetazoa"/>
        </authorList>
    </citation>
    <scope>IDENTIFICATION</scope>
    <source>
        <strain evidence="3">BB02</strain>
    </source>
</reference>
<dbReference type="InterPro" id="IPR003961">
    <property type="entry name" value="FN3_dom"/>
</dbReference>
<dbReference type="SUPFAM" id="SSF49265">
    <property type="entry name" value="Fibronectin type III"/>
    <property type="match status" value="1"/>
</dbReference>
<dbReference type="InterPro" id="IPR013783">
    <property type="entry name" value="Ig-like_fold"/>
</dbReference>
<dbReference type="InterPro" id="IPR050991">
    <property type="entry name" value="ECM_Regulatory_Proteins"/>
</dbReference>
<feature type="domain" description="Fibronectin type-III" evidence="2">
    <location>
        <begin position="145"/>
        <end position="236"/>
    </location>
</feature>